<name>Q9EWN1_STRCO</name>
<dbReference type="STRING" id="100226.gene:17765416"/>
<dbReference type="AlphaFoldDB" id="Q9EWN1"/>
<proteinExistence type="predicted"/>
<reference evidence="1 2" key="1">
    <citation type="journal article" date="1996" name="Mol. Microbiol.">
        <title>A set of ordered cosmids and a detailed genetic and physical map for the 8 Mb Streptomyces coelicolor A3(2) chromosome.</title>
        <authorList>
            <person name="Redenbach M."/>
            <person name="Kieser H.M."/>
            <person name="Denapaite D."/>
            <person name="Eichner A."/>
            <person name="Cullum J."/>
            <person name="Kinashi H."/>
            <person name="Hopwood D.A."/>
        </authorList>
    </citation>
    <scope>NUCLEOTIDE SEQUENCE [LARGE SCALE GENOMIC DNA]</scope>
    <source>
        <strain evidence="2">ATCC BAA-471 / A3(2) / M145</strain>
    </source>
</reference>
<dbReference type="EMBL" id="AL645882">
    <property type="protein sequence ID" value="CAC14484.1"/>
    <property type="molecule type" value="Genomic_DNA"/>
</dbReference>
<dbReference type="HOGENOM" id="CLU_2686129_0_0_11"/>
<sequence length="74" mass="7873">MIAQAGAILVCDQATSPVLMPALSPRAVTPARSEARPESRRAFPSAVPPHIHRVAVIARRAPASSLTCTFVENR</sequence>
<dbReference type="Proteomes" id="UP000001973">
    <property type="component" value="Chromosome"/>
</dbReference>
<gene>
    <name evidence="1" type="ordered locus">SCO7756</name>
    <name evidence="1" type="ORF">SC5E9.04</name>
</gene>
<dbReference type="InParanoid" id="Q9EWN1"/>
<evidence type="ECO:0000313" key="2">
    <source>
        <dbReference type="Proteomes" id="UP000001973"/>
    </source>
</evidence>
<organism evidence="1 2">
    <name type="scientific">Streptomyces coelicolor (strain ATCC BAA-471 / A3(2) / M145)</name>
    <dbReference type="NCBI Taxonomy" id="100226"/>
    <lineage>
        <taxon>Bacteria</taxon>
        <taxon>Bacillati</taxon>
        <taxon>Actinomycetota</taxon>
        <taxon>Actinomycetes</taxon>
        <taxon>Kitasatosporales</taxon>
        <taxon>Streptomycetaceae</taxon>
        <taxon>Streptomyces</taxon>
        <taxon>Streptomyces albidoflavus group</taxon>
    </lineage>
</organism>
<reference evidence="1 2" key="2">
    <citation type="journal article" date="2002" name="Nature">
        <title>Complete genome sequence of the model actinomycete Streptomyces coelicolor A3(2).</title>
        <authorList>
            <person name="Bentley S.D."/>
            <person name="Chater K.F."/>
            <person name="Cerdeno-Tarraga A.M."/>
            <person name="Challis G.L."/>
            <person name="Thomson N.R."/>
            <person name="James K.D."/>
            <person name="Harris D.E."/>
            <person name="Quail M.A."/>
            <person name="Kieser H."/>
            <person name="Harper D."/>
            <person name="Bateman A."/>
            <person name="Brown S."/>
            <person name="Chandra G."/>
            <person name="Chen C.W."/>
            <person name="Collins M."/>
            <person name="Cronin A."/>
            <person name="Fraser A."/>
            <person name="Goble A."/>
            <person name="Hidalgo J."/>
            <person name="Hornsby T."/>
            <person name="Howarth S."/>
            <person name="Huang C.H."/>
            <person name="Kieser T."/>
            <person name="Larke L."/>
            <person name="Murphy L."/>
            <person name="Oliver K."/>
            <person name="O'Neil S."/>
            <person name="Rabbinowitsch E."/>
            <person name="Rajandream M.A."/>
            <person name="Rutherford K."/>
            <person name="Rutter S."/>
            <person name="Seeger K."/>
            <person name="Saunders D."/>
            <person name="Sharp S."/>
            <person name="Squares R."/>
            <person name="Squares S."/>
            <person name="Taylor K."/>
            <person name="Warren T."/>
            <person name="Wietzorrek A."/>
            <person name="Woodward J."/>
            <person name="Barrell B.G."/>
            <person name="Parkhill J."/>
            <person name="Hopwood D.A."/>
        </authorList>
    </citation>
    <scope>NUCLEOTIDE SEQUENCE [LARGE SCALE GENOMIC DNA]</scope>
    <source>
        <strain evidence="2">ATCC BAA-471 / A3(2) / M145</strain>
    </source>
</reference>
<dbReference type="EMBL" id="AL939132">
    <property type="protein sequence ID" value="CAC14484.1"/>
    <property type="molecule type" value="Genomic_DNA"/>
</dbReference>
<dbReference type="PaxDb" id="100226-SCO7756"/>
<dbReference type="KEGG" id="sco:SCO7756"/>
<protein>
    <submittedName>
        <fullName evidence="1">Uncharacterized protein</fullName>
    </submittedName>
</protein>
<accession>Q9EWN1</accession>
<keyword evidence="2" id="KW-1185">Reference proteome</keyword>
<evidence type="ECO:0000313" key="1">
    <source>
        <dbReference type="EMBL" id="CAC14484.1"/>
    </source>
</evidence>